<accession>A0AAT9LD90</accession>
<keyword evidence="2 3" id="KW-0802">TPR repeat</keyword>
<organism evidence="5">
    <name type="scientific">Candidatus Fermentithermobacillus carboniphilus</name>
    <dbReference type="NCBI Taxonomy" id="3085328"/>
    <lineage>
        <taxon>Bacteria</taxon>
        <taxon>Bacillati</taxon>
        <taxon>Bacillota</taxon>
        <taxon>Candidatus Fermentithermobacillia</taxon>
        <taxon>Candidatus Fermentithermobacillales</taxon>
        <taxon>Candidatus Fermentithermobacillaceae</taxon>
        <taxon>Candidatus Fermentithermobacillus</taxon>
    </lineage>
</organism>
<proteinExistence type="predicted"/>
<dbReference type="AlphaFoldDB" id="A0AAT9LD90"/>
<dbReference type="SMART" id="SM00028">
    <property type="entry name" value="TPR"/>
    <property type="match status" value="3"/>
</dbReference>
<feature type="transmembrane region" description="Helical" evidence="4">
    <location>
        <begin position="139"/>
        <end position="157"/>
    </location>
</feature>
<keyword evidence="4" id="KW-0472">Membrane</keyword>
<dbReference type="EMBL" id="CP062796">
    <property type="protein sequence ID" value="QUL97860.1"/>
    <property type="molecule type" value="Genomic_DNA"/>
</dbReference>
<protein>
    <submittedName>
        <fullName evidence="5">Tetratricopeptide repeat protein</fullName>
    </submittedName>
</protein>
<reference evidence="5" key="2">
    <citation type="journal article" date="2023" name="Biology">
        <title>Prokaryotic Life Associated with Coal-Fire Gas Vents Revealed by Metagenomics.</title>
        <authorList>
            <person name="Kadnikov V.V."/>
            <person name="Mardanov A.V."/>
            <person name="Beletsky A.V."/>
            <person name="Karnachuk O.V."/>
            <person name="Ravin N.V."/>
        </authorList>
    </citation>
    <scope>NUCLEOTIDE SEQUENCE</scope>
    <source>
        <strain evidence="5">Bu02</strain>
    </source>
</reference>
<dbReference type="InterPro" id="IPR011990">
    <property type="entry name" value="TPR-like_helical_dom_sf"/>
</dbReference>
<name>A0AAT9LD90_9FIRM</name>
<sequence>MLWGFEAQVASLMAYGKLDKASEILREKLQKETSSNPRLLNLLGICEARLGHLQEAKDLFTKALSFSPDDPKHLNNMGNIALLDDDPATARDYYLRAIEKSMWLPEPRYNLAIAYQDMGQFEKAMAAFDEFLLLKRMGIWFRVLFALGILLVVYILFQ</sequence>
<reference evidence="5" key="1">
    <citation type="submission" date="2020-10" db="EMBL/GenBank/DDBJ databases">
        <authorList>
            <person name="Kadnikov V."/>
            <person name="Beletsky A.V."/>
            <person name="Mardanov A.V."/>
            <person name="Karnachuk O.V."/>
            <person name="Ravin N.V."/>
        </authorList>
    </citation>
    <scope>NUCLEOTIDE SEQUENCE</scope>
    <source>
        <strain evidence="5">Bu02</strain>
    </source>
</reference>
<dbReference type="InterPro" id="IPR013105">
    <property type="entry name" value="TPR_2"/>
</dbReference>
<dbReference type="SUPFAM" id="SSF48452">
    <property type="entry name" value="TPR-like"/>
    <property type="match status" value="1"/>
</dbReference>
<feature type="repeat" description="TPR" evidence="3">
    <location>
        <begin position="37"/>
        <end position="70"/>
    </location>
</feature>
<keyword evidence="4" id="KW-1133">Transmembrane helix</keyword>
<dbReference type="Pfam" id="PF13181">
    <property type="entry name" value="TPR_8"/>
    <property type="match status" value="1"/>
</dbReference>
<dbReference type="InterPro" id="IPR051012">
    <property type="entry name" value="CellSynth/LPSAsmb/PSIAsmb"/>
</dbReference>
<evidence type="ECO:0000256" key="2">
    <source>
        <dbReference type="ARBA" id="ARBA00022803"/>
    </source>
</evidence>
<dbReference type="Pfam" id="PF07719">
    <property type="entry name" value="TPR_2"/>
    <property type="match status" value="1"/>
</dbReference>
<keyword evidence="1" id="KW-0677">Repeat</keyword>
<evidence type="ECO:0000256" key="4">
    <source>
        <dbReference type="SAM" id="Phobius"/>
    </source>
</evidence>
<evidence type="ECO:0000313" key="5">
    <source>
        <dbReference type="EMBL" id="QUL97860.1"/>
    </source>
</evidence>
<dbReference type="InterPro" id="IPR019734">
    <property type="entry name" value="TPR_rpt"/>
</dbReference>
<keyword evidence="4" id="KW-0812">Transmembrane</keyword>
<dbReference type="PANTHER" id="PTHR45586">
    <property type="entry name" value="TPR REPEAT-CONTAINING PROTEIN PA4667"/>
    <property type="match status" value="1"/>
</dbReference>
<dbReference type="KEGG" id="fcz:IMF26_07120"/>
<dbReference type="Gene3D" id="1.25.40.10">
    <property type="entry name" value="Tetratricopeptide repeat domain"/>
    <property type="match status" value="1"/>
</dbReference>
<dbReference type="PROSITE" id="PS50005">
    <property type="entry name" value="TPR"/>
    <property type="match status" value="1"/>
</dbReference>
<dbReference type="PANTHER" id="PTHR45586:SF1">
    <property type="entry name" value="LIPOPOLYSACCHARIDE ASSEMBLY PROTEIN B"/>
    <property type="match status" value="1"/>
</dbReference>
<evidence type="ECO:0000256" key="1">
    <source>
        <dbReference type="ARBA" id="ARBA00022737"/>
    </source>
</evidence>
<gene>
    <name evidence="5" type="ORF">IMF26_07120</name>
</gene>
<evidence type="ECO:0000256" key="3">
    <source>
        <dbReference type="PROSITE-ProRule" id="PRU00339"/>
    </source>
</evidence>